<dbReference type="InterPro" id="IPR051610">
    <property type="entry name" value="GPI/OXD"/>
</dbReference>
<dbReference type="InterPro" id="IPR013096">
    <property type="entry name" value="Cupin_2"/>
</dbReference>
<dbReference type="SUPFAM" id="SSF51182">
    <property type="entry name" value="RmlC-like cupins"/>
    <property type="match status" value="1"/>
</dbReference>
<evidence type="ECO:0000256" key="1">
    <source>
        <dbReference type="ARBA" id="ARBA00022723"/>
    </source>
</evidence>
<dbReference type="PANTHER" id="PTHR35848:SF6">
    <property type="entry name" value="CUPIN TYPE-2 DOMAIN-CONTAINING PROTEIN"/>
    <property type="match status" value="1"/>
</dbReference>
<reference evidence="3" key="1">
    <citation type="journal article" date="2015" name="Nature">
        <title>Complex archaea that bridge the gap between prokaryotes and eukaryotes.</title>
        <authorList>
            <person name="Spang A."/>
            <person name="Saw J.H."/>
            <person name="Jorgensen S.L."/>
            <person name="Zaremba-Niedzwiedzka K."/>
            <person name="Martijn J."/>
            <person name="Lind A.E."/>
            <person name="van Eijk R."/>
            <person name="Schleper C."/>
            <person name="Guy L."/>
            <person name="Ettema T.J."/>
        </authorList>
    </citation>
    <scope>NUCLEOTIDE SEQUENCE</scope>
</reference>
<feature type="domain" description="Cupin type-2" evidence="2">
    <location>
        <begin position="45"/>
        <end position="115"/>
    </location>
</feature>
<accession>A0A0F9JVG7</accession>
<name>A0A0F9JVG7_9ZZZZ</name>
<dbReference type="InterPro" id="IPR014710">
    <property type="entry name" value="RmlC-like_jellyroll"/>
</dbReference>
<dbReference type="EMBL" id="LAZR01016809">
    <property type="protein sequence ID" value="KKM02908.1"/>
    <property type="molecule type" value="Genomic_DNA"/>
</dbReference>
<evidence type="ECO:0000259" key="2">
    <source>
        <dbReference type="Pfam" id="PF07883"/>
    </source>
</evidence>
<dbReference type="Pfam" id="PF07883">
    <property type="entry name" value="Cupin_2"/>
    <property type="match status" value="1"/>
</dbReference>
<protein>
    <recommendedName>
        <fullName evidence="2">Cupin type-2 domain-containing protein</fullName>
    </recommendedName>
</protein>
<dbReference type="InterPro" id="IPR011051">
    <property type="entry name" value="RmlC_Cupin_sf"/>
</dbReference>
<keyword evidence="1" id="KW-0479">Metal-binding</keyword>
<comment type="caution">
    <text evidence="3">The sequence shown here is derived from an EMBL/GenBank/DDBJ whole genome shotgun (WGS) entry which is preliminary data.</text>
</comment>
<organism evidence="3">
    <name type="scientific">marine sediment metagenome</name>
    <dbReference type="NCBI Taxonomy" id="412755"/>
    <lineage>
        <taxon>unclassified sequences</taxon>
        <taxon>metagenomes</taxon>
        <taxon>ecological metagenomes</taxon>
    </lineage>
</organism>
<dbReference type="Gene3D" id="2.60.120.10">
    <property type="entry name" value="Jelly Rolls"/>
    <property type="match status" value="1"/>
</dbReference>
<dbReference type="GO" id="GO:0046872">
    <property type="term" value="F:metal ion binding"/>
    <property type="evidence" value="ECO:0007669"/>
    <property type="project" value="UniProtKB-KW"/>
</dbReference>
<gene>
    <name evidence="3" type="ORF">LCGC14_1779730</name>
</gene>
<evidence type="ECO:0000313" key="3">
    <source>
        <dbReference type="EMBL" id="KKM02908.1"/>
    </source>
</evidence>
<sequence>MFYIKEMHAWCSFIKKVHENDFKYRNNDISGVKYLLRGPSIDWGLILLRPGEYMGDKEHGHEFIDETFYFMQGDGVMIINRKEYKAPQGSVILVEPSEMHNIRNDSTDSIKIVFIKGDYKPDDKI</sequence>
<proteinExistence type="predicted"/>
<dbReference type="AlphaFoldDB" id="A0A0F9JVG7"/>
<dbReference type="PANTHER" id="PTHR35848">
    <property type="entry name" value="OXALATE-BINDING PROTEIN"/>
    <property type="match status" value="1"/>
</dbReference>